<dbReference type="Proteomes" id="UP001221142">
    <property type="component" value="Unassembled WGS sequence"/>
</dbReference>
<keyword evidence="1" id="KW-0472">Membrane</keyword>
<comment type="caution">
    <text evidence="2">The sequence shown here is derived from an EMBL/GenBank/DDBJ whole genome shotgun (WGS) entry which is preliminary data.</text>
</comment>
<keyword evidence="3" id="KW-1185">Reference proteome</keyword>
<evidence type="ECO:0000313" key="2">
    <source>
        <dbReference type="EMBL" id="KAJ7618728.1"/>
    </source>
</evidence>
<evidence type="ECO:0000313" key="3">
    <source>
        <dbReference type="Proteomes" id="UP001221142"/>
    </source>
</evidence>
<reference evidence="2" key="1">
    <citation type="submission" date="2023-03" db="EMBL/GenBank/DDBJ databases">
        <title>Massive genome expansion in bonnet fungi (Mycena s.s.) driven by repeated elements and novel gene families across ecological guilds.</title>
        <authorList>
            <consortium name="Lawrence Berkeley National Laboratory"/>
            <person name="Harder C.B."/>
            <person name="Miyauchi S."/>
            <person name="Viragh M."/>
            <person name="Kuo A."/>
            <person name="Thoen E."/>
            <person name="Andreopoulos B."/>
            <person name="Lu D."/>
            <person name="Skrede I."/>
            <person name="Drula E."/>
            <person name="Henrissat B."/>
            <person name="Morin E."/>
            <person name="Kohler A."/>
            <person name="Barry K."/>
            <person name="LaButti K."/>
            <person name="Morin E."/>
            <person name="Salamov A."/>
            <person name="Lipzen A."/>
            <person name="Mereny Z."/>
            <person name="Hegedus B."/>
            <person name="Baldrian P."/>
            <person name="Stursova M."/>
            <person name="Weitz H."/>
            <person name="Taylor A."/>
            <person name="Grigoriev I.V."/>
            <person name="Nagy L.G."/>
            <person name="Martin F."/>
            <person name="Kauserud H."/>
        </authorList>
    </citation>
    <scope>NUCLEOTIDE SEQUENCE</scope>
    <source>
        <strain evidence="2">9284</strain>
    </source>
</reference>
<protein>
    <submittedName>
        <fullName evidence="2">Uncharacterized protein</fullName>
    </submittedName>
</protein>
<sequence>MDEDEITSSSTIEDNGSTLYAGAFFPGAQHIHVSGGTFTSHVHQGPPSRELEPFRRLRRGDIDLRQTRWDGKLGTVSSGARNAAVRRRICSAVVDGKQSEVSVFLYEGDDAEQKWRDFLARHTNLWHPNIVQIFAISTMNGTYAAVAHDDLLPYSEFMASHRPSPIMTVLAYVCWSIDNANGWQYVADTLPRLRLTRADLTGWILRSTGRLCLEFTPSQDPELDRYPHASIHDKQLRSSPQFDLINFTDRSGGRAEACAVEYMTIYRFHDVCYWELAQWRMGIVLAAHSSVSIGAVVLDRGAGGGGVQVARLPDIPFSARGWEGDGVEEETMSDGWIRFEYPEIRDQGIVARASMKPWECDTIRQSWLAQANCIFDRLQVTSGHSNYILVEDIQFSIHLNPSTTENQEQPEHGYLFLFPAEHLSNNLRPKRLWFWSLQPHSEPLTDARAKQMGFPSVELRTEVSGCVWSADVYEGLRAFHAAKGLDAGSGEALYEISADRGDDEEGVPFCDEENSEEAHSWSWHIMSTMKLAMILVALLAYLFSFI</sequence>
<dbReference type="AlphaFoldDB" id="A0AAD7BEW5"/>
<gene>
    <name evidence="2" type="ORF">FB45DRAFT_932299</name>
</gene>
<evidence type="ECO:0000256" key="1">
    <source>
        <dbReference type="SAM" id="Phobius"/>
    </source>
</evidence>
<proteinExistence type="predicted"/>
<organism evidence="2 3">
    <name type="scientific">Roridomyces roridus</name>
    <dbReference type="NCBI Taxonomy" id="1738132"/>
    <lineage>
        <taxon>Eukaryota</taxon>
        <taxon>Fungi</taxon>
        <taxon>Dikarya</taxon>
        <taxon>Basidiomycota</taxon>
        <taxon>Agaricomycotina</taxon>
        <taxon>Agaricomycetes</taxon>
        <taxon>Agaricomycetidae</taxon>
        <taxon>Agaricales</taxon>
        <taxon>Marasmiineae</taxon>
        <taxon>Mycenaceae</taxon>
        <taxon>Roridomyces</taxon>
    </lineage>
</organism>
<keyword evidence="1" id="KW-0812">Transmembrane</keyword>
<dbReference type="EMBL" id="JARKIF010000019">
    <property type="protein sequence ID" value="KAJ7618728.1"/>
    <property type="molecule type" value="Genomic_DNA"/>
</dbReference>
<keyword evidence="1" id="KW-1133">Transmembrane helix</keyword>
<accession>A0AAD7BEW5</accession>
<feature type="transmembrane region" description="Helical" evidence="1">
    <location>
        <begin position="521"/>
        <end position="543"/>
    </location>
</feature>
<name>A0AAD7BEW5_9AGAR</name>